<dbReference type="Gene3D" id="1.10.1740.10">
    <property type="match status" value="1"/>
</dbReference>
<comment type="caution">
    <text evidence="8">The sequence shown here is derived from an EMBL/GenBank/DDBJ whole genome shotgun (WGS) entry which is preliminary data.</text>
</comment>
<dbReference type="InterPro" id="IPR014284">
    <property type="entry name" value="RNA_pol_sigma-70_dom"/>
</dbReference>
<feature type="domain" description="RNA polymerase sigma factor 70 region 4 type 2" evidence="7">
    <location>
        <begin position="110"/>
        <end position="161"/>
    </location>
</feature>
<dbReference type="RefSeq" id="WP_236401922.1">
    <property type="nucleotide sequence ID" value="NZ_JAKJHZ010000007.1"/>
</dbReference>
<name>A0ABS9HD57_9ACTN</name>
<protein>
    <submittedName>
        <fullName evidence="8">Sigma-70 family RNA polymerase sigma factor</fullName>
    </submittedName>
</protein>
<keyword evidence="4" id="KW-0238">DNA-binding</keyword>
<dbReference type="InterPro" id="IPR013325">
    <property type="entry name" value="RNA_pol_sigma_r2"/>
</dbReference>
<keyword evidence="5" id="KW-0804">Transcription</keyword>
<reference evidence="8 9" key="1">
    <citation type="submission" date="2022-01" db="EMBL/GenBank/DDBJ databases">
        <title>Nocardioides sp. nov., an actinomycete isolated from mining soil.</title>
        <authorList>
            <person name="Liu L."/>
        </authorList>
    </citation>
    <scope>NUCLEOTIDE SEQUENCE [LARGE SCALE GENOMIC DNA]</scope>
    <source>
        <strain evidence="8 9">KLBMP 9356</strain>
    </source>
</reference>
<dbReference type="NCBIfam" id="TIGR02937">
    <property type="entry name" value="sigma70-ECF"/>
    <property type="match status" value="1"/>
</dbReference>
<dbReference type="InterPro" id="IPR036388">
    <property type="entry name" value="WH-like_DNA-bd_sf"/>
</dbReference>
<keyword evidence="2" id="KW-0805">Transcription regulation</keyword>
<evidence type="ECO:0000256" key="4">
    <source>
        <dbReference type="ARBA" id="ARBA00023125"/>
    </source>
</evidence>
<keyword evidence="9" id="KW-1185">Reference proteome</keyword>
<feature type="domain" description="RNA polymerase sigma-70 region 2" evidence="6">
    <location>
        <begin position="17"/>
        <end position="85"/>
    </location>
</feature>
<accession>A0ABS9HD57</accession>
<dbReference type="CDD" id="cd06171">
    <property type="entry name" value="Sigma70_r4"/>
    <property type="match status" value="1"/>
</dbReference>
<evidence type="ECO:0000256" key="1">
    <source>
        <dbReference type="ARBA" id="ARBA00010641"/>
    </source>
</evidence>
<comment type="similarity">
    <text evidence="1">Belongs to the sigma-70 factor family. ECF subfamily.</text>
</comment>
<organism evidence="8 9">
    <name type="scientific">Nocardioides potassii</name>
    <dbReference type="NCBI Taxonomy" id="2911371"/>
    <lineage>
        <taxon>Bacteria</taxon>
        <taxon>Bacillati</taxon>
        <taxon>Actinomycetota</taxon>
        <taxon>Actinomycetes</taxon>
        <taxon>Propionibacteriales</taxon>
        <taxon>Nocardioidaceae</taxon>
        <taxon>Nocardioides</taxon>
    </lineage>
</organism>
<dbReference type="InterPro" id="IPR007627">
    <property type="entry name" value="RNA_pol_sigma70_r2"/>
</dbReference>
<dbReference type="SUPFAM" id="SSF88659">
    <property type="entry name" value="Sigma3 and sigma4 domains of RNA polymerase sigma factors"/>
    <property type="match status" value="1"/>
</dbReference>
<evidence type="ECO:0000256" key="2">
    <source>
        <dbReference type="ARBA" id="ARBA00023015"/>
    </source>
</evidence>
<dbReference type="SUPFAM" id="SSF88946">
    <property type="entry name" value="Sigma2 domain of RNA polymerase sigma factors"/>
    <property type="match status" value="1"/>
</dbReference>
<evidence type="ECO:0000256" key="3">
    <source>
        <dbReference type="ARBA" id="ARBA00023082"/>
    </source>
</evidence>
<keyword evidence="3" id="KW-0731">Sigma factor</keyword>
<dbReference type="Pfam" id="PF08281">
    <property type="entry name" value="Sigma70_r4_2"/>
    <property type="match status" value="1"/>
</dbReference>
<dbReference type="InterPro" id="IPR039425">
    <property type="entry name" value="RNA_pol_sigma-70-like"/>
</dbReference>
<evidence type="ECO:0000259" key="6">
    <source>
        <dbReference type="Pfam" id="PF04542"/>
    </source>
</evidence>
<evidence type="ECO:0000256" key="5">
    <source>
        <dbReference type="ARBA" id="ARBA00023163"/>
    </source>
</evidence>
<evidence type="ECO:0000313" key="8">
    <source>
        <dbReference type="EMBL" id="MCF6378170.1"/>
    </source>
</evidence>
<dbReference type="EMBL" id="JAKJHZ010000007">
    <property type="protein sequence ID" value="MCF6378170.1"/>
    <property type="molecule type" value="Genomic_DNA"/>
</dbReference>
<dbReference type="InterPro" id="IPR013249">
    <property type="entry name" value="RNA_pol_sigma70_r4_t2"/>
</dbReference>
<sequence length="178" mass="20476">MTRLSPDERAETREFLRETSPALLRYFERRVDPRDDAADLLSETLLIAWKKIDKTSQWESDRRRAWMYTIAAHVLSNHRRTARRRHTLADALRSTIRNTPQAPDDSEMGAVRDAVSRLPESQRELVRLVHWDGLSLNEAAQVLGLNASTVRSRYGVAKKSLRDALSAESERMEAVLDH</sequence>
<dbReference type="PANTHER" id="PTHR43133:SF8">
    <property type="entry name" value="RNA POLYMERASE SIGMA FACTOR HI_1459-RELATED"/>
    <property type="match status" value="1"/>
</dbReference>
<dbReference type="Gene3D" id="1.10.10.10">
    <property type="entry name" value="Winged helix-like DNA-binding domain superfamily/Winged helix DNA-binding domain"/>
    <property type="match status" value="1"/>
</dbReference>
<gene>
    <name evidence="8" type="ORF">L2K70_11205</name>
</gene>
<dbReference type="PANTHER" id="PTHR43133">
    <property type="entry name" value="RNA POLYMERASE ECF-TYPE SIGMA FACTO"/>
    <property type="match status" value="1"/>
</dbReference>
<dbReference type="Pfam" id="PF04542">
    <property type="entry name" value="Sigma70_r2"/>
    <property type="match status" value="1"/>
</dbReference>
<evidence type="ECO:0000259" key="7">
    <source>
        <dbReference type="Pfam" id="PF08281"/>
    </source>
</evidence>
<dbReference type="Proteomes" id="UP001201161">
    <property type="component" value="Unassembled WGS sequence"/>
</dbReference>
<evidence type="ECO:0000313" key="9">
    <source>
        <dbReference type="Proteomes" id="UP001201161"/>
    </source>
</evidence>
<proteinExistence type="inferred from homology"/>
<dbReference type="InterPro" id="IPR013324">
    <property type="entry name" value="RNA_pol_sigma_r3/r4-like"/>
</dbReference>